<dbReference type="Pfam" id="PF16335">
    <property type="entry name" value="GtaA_6_Hairpin"/>
    <property type="match status" value="1"/>
</dbReference>
<dbReference type="AlphaFoldDB" id="A0AAN6M0C9"/>
<feature type="non-terminal residue" evidence="3">
    <location>
        <position position="1"/>
    </location>
</feature>
<comment type="caution">
    <text evidence="3">The sequence shown here is derived from an EMBL/GenBank/DDBJ whole genome shotgun (WGS) entry which is preliminary data.</text>
</comment>
<feature type="domain" description="Glutaminase A N-terminal" evidence="2">
    <location>
        <begin position="42"/>
        <end position="273"/>
    </location>
</feature>
<evidence type="ECO:0000313" key="4">
    <source>
        <dbReference type="Proteomes" id="UP001280581"/>
    </source>
</evidence>
<evidence type="ECO:0008006" key="5">
    <source>
        <dbReference type="Google" id="ProtNLM"/>
    </source>
</evidence>
<proteinExistence type="predicted"/>
<dbReference type="Proteomes" id="UP001280581">
    <property type="component" value="Unassembled WGS sequence"/>
</dbReference>
<dbReference type="SUPFAM" id="SSF48208">
    <property type="entry name" value="Six-hairpin glycosidases"/>
    <property type="match status" value="1"/>
</dbReference>
<dbReference type="PANTHER" id="PTHR31987:SF1">
    <property type="entry name" value="GLUTAMINASE A"/>
    <property type="match status" value="1"/>
</dbReference>
<reference evidence="3 4" key="1">
    <citation type="submission" date="2021-02" db="EMBL/GenBank/DDBJ databases">
        <title>Genome assembly of Pseudopithomyces chartarum.</title>
        <authorList>
            <person name="Jauregui R."/>
            <person name="Singh J."/>
            <person name="Voisey C."/>
        </authorList>
    </citation>
    <scope>NUCLEOTIDE SEQUENCE [LARGE SCALE GENOMIC DNA]</scope>
    <source>
        <strain evidence="3 4">AGR01</strain>
    </source>
</reference>
<keyword evidence="4" id="KW-1185">Reference proteome</keyword>
<evidence type="ECO:0000313" key="3">
    <source>
        <dbReference type="EMBL" id="KAK3213513.1"/>
    </source>
</evidence>
<evidence type="ECO:0000259" key="1">
    <source>
        <dbReference type="Pfam" id="PF16335"/>
    </source>
</evidence>
<dbReference type="EMBL" id="WVTA01000004">
    <property type="protein sequence ID" value="KAK3213513.1"/>
    <property type="molecule type" value="Genomic_DNA"/>
</dbReference>
<name>A0AAN6M0C9_9PLEO</name>
<dbReference type="InterPro" id="IPR008928">
    <property type="entry name" value="6-hairpin_glycosidase_sf"/>
</dbReference>
<evidence type="ECO:0000259" key="2">
    <source>
        <dbReference type="Pfam" id="PF17168"/>
    </source>
</evidence>
<feature type="domain" description="Glutaminase A central" evidence="1">
    <location>
        <begin position="279"/>
        <end position="584"/>
    </location>
</feature>
<dbReference type="InterPro" id="IPR032514">
    <property type="entry name" value="GtaA_central"/>
</dbReference>
<dbReference type="Pfam" id="PF17168">
    <property type="entry name" value="DUF5127"/>
    <property type="match status" value="1"/>
</dbReference>
<organism evidence="3 4">
    <name type="scientific">Pseudopithomyces chartarum</name>
    <dbReference type="NCBI Taxonomy" id="1892770"/>
    <lineage>
        <taxon>Eukaryota</taxon>
        <taxon>Fungi</taxon>
        <taxon>Dikarya</taxon>
        <taxon>Ascomycota</taxon>
        <taxon>Pezizomycotina</taxon>
        <taxon>Dothideomycetes</taxon>
        <taxon>Pleosporomycetidae</taxon>
        <taxon>Pleosporales</taxon>
        <taxon>Massarineae</taxon>
        <taxon>Didymosphaeriaceae</taxon>
        <taxon>Pseudopithomyces</taxon>
    </lineage>
</organism>
<protein>
    <recommendedName>
        <fullName evidence="5">Glutaminase GtaA</fullName>
    </recommendedName>
</protein>
<dbReference type="PANTHER" id="PTHR31987">
    <property type="entry name" value="GLUTAMINASE A-RELATED"/>
    <property type="match status" value="1"/>
</dbReference>
<dbReference type="InterPro" id="IPR033433">
    <property type="entry name" value="GtaA_N"/>
</dbReference>
<gene>
    <name evidence="3" type="ORF">GRF29_28g175925</name>
</gene>
<dbReference type="GO" id="GO:0005975">
    <property type="term" value="P:carbohydrate metabolic process"/>
    <property type="evidence" value="ECO:0007669"/>
    <property type="project" value="InterPro"/>
</dbReference>
<accession>A0AAN6M0C9</accession>
<dbReference type="InterPro" id="IPR052743">
    <property type="entry name" value="Glutaminase_GtaA"/>
</dbReference>
<sequence length="605" mass="67382">RGQIVAWTGLIRVDGKTFTWLGSPDAGSELATQTAYEYTASKSIFTIDVDGKVEIKASFISPLTPEDFKRQSLIASYLNVEVTSLDGADHSVQLYTDISAEWVSGNVSAVAHWDYDSTDDLSYHKVWKLDQQHFSEVGDRAEWGNIYYTTDSEDGLTYQSGSDKDVRGAFVAGGKLANTKDTNFRPINQDWPIFGYAVDLGTVGDAYDAATLFSIGLYQQEAVQFNGKDGNVTLPSLWTSYFDDDVAAVSFFHKDFSESNKLTSAFDEKVDTDSKNAAGDNYAILTTLAARQVLGATQLVGSQEKHYLFFKEISSNGNMQTIDVIYPAAPFFYYANPELIKLLLDPHFENQESGRYPNKWAIHDLGAHYPNATGHEAGDDEPMPVEECGNNIIMVLKYAQTTNNTQYLKSHYPILKQWVEYLIQDSLYPSLQLSTDDFAGHLENQTNLALKGIIGIAAMSRISSLVGESADAQNFSSIATDYIAKWETLGSNPSADPPHTVLTYNNRSTHGLLYNLYNDRFVDTNIVPERIYEQQSAFYLSVQDPFGVPLDTRNREWTKGDWEVFCGAVAGEETRDMLIGKRTSVWGKRTDDMCVGYEPEVEMGG</sequence>